<evidence type="ECO:0000313" key="2">
    <source>
        <dbReference type="EMBL" id="UTV30286.1"/>
    </source>
</evidence>
<accession>A0ABY5GMA8</accession>
<proteinExistence type="predicted"/>
<dbReference type="Pfam" id="PF13649">
    <property type="entry name" value="Methyltransf_25"/>
    <property type="match status" value="1"/>
</dbReference>
<dbReference type="InterPro" id="IPR029063">
    <property type="entry name" value="SAM-dependent_MTases_sf"/>
</dbReference>
<dbReference type="GO" id="GO:0032259">
    <property type="term" value="P:methylation"/>
    <property type="evidence" value="ECO:0007669"/>
    <property type="project" value="UniProtKB-KW"/>
</dbReference>
<sequence length="199" mass="22475">MTSSTAERWRGYYEKAIQRSHHPLTEMAAQENRSGLNVAVDCGCGAGGDIQFLREQGYQVHGFDINVDSIEICRQRFEQDPLIDISQDSFEQFDYPTTGVLIANASLYFAEPTQFTRTWQRLTDAIEIGGVFAGGFMGVADDWATHSDHTITALSRLQVEALFDGFTILKFDERNQPGKTALGRHKHWHTFSVVARKIR</sequence>
<keyword evidence="3" id="KW-1185">Reference proteome</keyword>
<dbReference type="RefSeq" id="WP_255391632.1">
    <property type="nucleotide sequence ID" value="NZ_CP101509.1"/>
</dbReference>
<dbReference type="EMBL" id="CP101509">
    <property type="protein sequence ID" value="UTV30286.1"/>
    <property type="molecule type" value="Genomic_DNA"/>
</dbReference>
<dbReference type="CDD" id="cd02440">
    <property type="entry name" value="AdoMet_MTases"/>
    <property type="match status" value="1"/>
</dbReference>
<dbReference type="GO" id="GO:0008168">
    <property type="term" value="F:methyltransferase activity"/>
    <property type="evidence" value="ECO:0007669"/>
    <property type="project" value="UniProtKB-KW"/>
</dbReference>
<evidence type="ECO:0000313" key="3">
    <source>
        <dbReference type="Proteomes" id="UP001057998"/>
    </source>
</evidence>
<evidence type="ECO:0000259" key="1">
    <source>
        <dbReference type="Pfam" id="PF13649"/>
    </source>
</evidence>
<feature type="domain" description="Methyltransferase" evidence="1">
    <location>
        <begin position="40"/>
        <end position="130"/>
    </location>
</feature>
<reference evidence="2" key="1">
    <citation type="submission" date="2022-07" db="EMBL/GenBank/DDBJ databases">
        <title>Genome sequencing of Photobacterium atrarenae GJH2-4.</title>
        <authorList>
            <person name="Park S.-J."/>
        </authorList>
    </citation>
    <scope>NUCLEOTIDE SEQUENCE</scope>
    <source>
        <strain evidence="2">GJH2-4</strain>
    </source>
</reference>
<dbReference type="InterPro" id="IPR041698">
    <property type="entry name" value="Methyltransf_25"/>
</dbReference>
<dbReference type="Proteomes" id="UP001057998">
    <property type="component" value="Chromosome 2"/>
</dbReference>
<name>A0ABY5GMA8_9GAMM</name>
<keyword evidence="2" id="KW-0489">Methyltransferase</keyword>
<gene>
    <name evidence="2" type="ORF">NNL38_17050</name>
</gene>
<protein>
    <submittedName>
        <fullName evidence="2">Class I SAM-dependent methyltransferase</fullName>
    </submittedName>
</protein>
<dbReference type="SUPFAM" id="SSF53335">
    <property type="entry name" value="S-adenosyl-L-methionine-dependent methyltransferases"/>
    <property type="match status" value="1"/>
</dbReference>
<organism evidence="2 3">
    <name type="scientific">Photobacterium atrarenae</name>
    <dbReference type="NCBI Taxonomy" id="865757"/>
    <lineage>
        <taxon>Bacteria</taxon>
        <taxon>Pseudomonadati</taxon>
        <taxon>Pseudomonadota</taxon>
        <taxon>Gammaproteobacteria</taxon>
        <taxon>Vibrionales</taxon>
        <taxon>Vibrionaceae</taxon>
        <taxon>Photobacterium</taxon>
    </lineage>
</organism>
<keyword evidence="2" id="KW-0808">Transferase</keyword>
<dbReference type="Gene3D" id="3.40.50.150">
    <property type="entry name" value="Vaccinia Virus protein VP39"/>
    <property type="match status" value="1"/>
</dbReference>